<dbReference type="OrthoDB" id="10643962at2759"/>
<evidence type="ECO:0000313" key="1">
    <source>
        <dbReference type="EMBL" id="CBY12723.1"/>
    </source>
</evidence>
<dbReference type="InParanoid" id="E4XSL1"/>
<organism evidence="1">
    <name type="scientific">Oikopleura dioica</name>
    <name type="common">Tunicate</name>
    <dbReference type="NCBI Taxonomy" id="34765"/>
    <lineage>
        <taxon>Eukaryota</taxon>
        <taxon>Metazoa</taxon>
        <taxon>Chordata</taxon>
        <taxon>Tunicata</taxon>
        <taxon>Appendicularia</taxon>
        <taxon>Copelata</taxon>
        <taxon>Oikopleuridae</taxon>
        <taxon>Oikopleura</taxon>
    </lineage>
</organism>
<evidence type="ECO:0000313" key="2">
    <source>
        <dbReference type="Proteomes" id="UP000001307"/>
    </source>
</evidence>
<proteinExistence type="predicted"/>
<dbReference type="EMBL" id="FN653137">
    <property type="protein sequence ID" value="CBY12723.1"/>
    <property type="molecule type" value="Genomic_DNA"/>
</dbReference>
<name>E4XSL1_OIKDI</name>
<sequence>MQIRGAPAAWPKDSLDMLLFIAAYSNLSMDMHSFLGNDEFAAILCFAIYWAAVAESERRLLLENGFYGRLNAYFTQTGFMSRRRAPIRVANVEYASFAYDAFQRPRLSLLIPRGLGVLFYGAPTIRLYRGDLPMNGRMAVVPRNGEDGAVMLARLAADRAAVVALR</sequence>
<dbReference type="AlphaFoldDB" id="E4XSL1"/>
<keyword evidence="2" id="KW-1185">Reference proteome</keyword>
<dbReference type="Proteomes" id="UP000001307">
    <property type="component" value="Unassembled WGS sequence"/>
</dbReference>
<protein>
    <submittedName>
        <fullName evidence="1">Uncharacterized protein</fullName>
    </submittedName>
</protein>
<gene>
    <name evidence="1" type="ORF">GSOID_T00002782001</name>
</gene>
<reference evidence="1" key="1">
    <citation type="journal article" date="2010" name="Science">
        <title>Plasticity of animal genome architecture unmasked by rapid evolution of a pelagic tunicate.</title>
        <authorList>
            <person name="Denoeud F."/>
            <person name="Henriet S."/>
            <person name="Mungpakdee S."/>
            <person name="Aury J.M."/>
            <person name="Da Silva C."/>
            <person name="Brinkmann H."/>
            <person name="Mikhaleva J."/>
            <person name="Olsen L.C."/>
            <person name="Jubin C."/>
            <person name="Canestro C."/>
            <person name="Bouquet J.M."/>
            <person name="Danks G."/>
            <person name="Poulain J."/>
            <person name="Campsteijn C."/>
            <person name="Adamski M."/>
            <person name="Cross I."/>
            <person name="Yadetie F."/>
            <person name="Muffato M."/>
            <person name="Louis A."/>
            <person name="Butcher S."/>
            <person name="Tsagkogeorga G."/>
            <person name="Konrad A."/>
            <person name="Singh S."/>
            <person name="Jensen M.F."/>
            <person name="Cong E.H."/>
            <person name="Eikeseth-Otteraa H."/>
            <person name="Noel B."/>
            <person name="Anthouard V."/>
            <person name="Porcel B.M."/>
            <person name="Kachouri-Lafond R."/>
            <person name="Nishino A."/>
            <person name="Ugolini M."/>
            <person name="Chourrout P."/>
            <person name="Nishida H."/>
            <person name="Aasland R."/>
            <person name="Huzurbazar S."/>
            <person name="Westhof E."/>
            <person name="Delsuc F."/>
            <person name="Lehrach H."/>
            <person name="Reinhardt R."/>
            <person name="Weissenbach J."/>
            <person name="Roy S.W."/>
            <person name="Artiguenave F."/>
            <person name="Postlethwait J.H."/>
            <person name="Manak J.R."/>
            <person name="Thompson E.M."/>
            <person name="Jaillon O."/>
            <person name="Du Pasquier L."/>
            <person name="Boudinot P."/>
            <person name="Liberles D.A."/>
            <person name="Volff J.N."/>
            <person name="Philippe H."/>
            <person name="Lenhard B."/>
            <person name="Roest Crollius H."/>
            <person name="Wincker P."/>
            <person name="Chourrout D."/>
        </authorList>
    </citation>
    <scope>NUCLEOTIDE SEQUENCE [LARGE SCALE GENOMIC DNA]</scope>
</reference>
<accession>E4XSL1</accession>